<evidence type="ECO:0000313" key="5">
    <source>
        <dbReference type="Proteomes" id="UP000228495"/>
    </source>
</evidence>
<gene>
    <name evidence="4" type="ORF">COX05_03610</name>
</gene>
<dbReference type="Gene3D" id="3.50.90.10">
    <property type="entry name" value="YerB-like"/>
    <property type="match status" value="1"/>
</dbReference>
<dbReference type="InterPro" id="IPR023158">
    <property type="entry name" value="YerB-like_sf"/>
</dbReference>
<feature type="transmembrane region" description="Helical" evidence="1">
    <location>
        <begin position="41"/>
        <end position="60"/>
    </location>
</feature>
<keyword evidence="1" id="KW-1133">Transmembrane helix</keyword>
<evidence type="ECO:0000256" key="1">
    <source>
        <dbReference type="SAM" id="Phobius"/>
    </source>
</evidence>
<evidence type="ECO:0000259" key="2">
    <source>
        <dbReference type="Pfam" id="PF11258"/>
    </source>
</evidence>
<dbReference type="Pfam" id="PF11258">
    <property type="entry name" value="DUF3048"/>
    <property type="match status" value="1"/>
</dbReference>
<organism evidence="4 5">
    <name type="scientific">candidate division WWE3 bacterium CG22_combo_CG10-13_8_21_14_all_39_12</name>
    <dbReference type="NCBI Taxonomy" id="1975094"/>
    <lineage>
        <taxon>Bacteria</taxon>
        <taxon>Katanobacteria</taxon>
    </lineage>
</organism>
<sequence length="397" mass="43640">MEDVTLEENTITNEKKVSVIMKFIQKIKSWWKNATKVQKSAALILLVAIIGGGAIAVYSFSADSKEPVVPPLSNIGNSDVVATEPEEPKDKALPLTGELVTMSEYADIIDRKVLAVVVENHPDARPQSGLNDADIVFETLVEGGITRFVGIFQSKTPEVVGPVRSVRKYFLDFIAGFGDPLFMHIGGAVSDNPEANALAVLSQRSVKSLGLLNGTSWRVSDRFAPHNAYSSVVQLRETAKDMGWTGSPSLETWKYKDPVSNVENVTAPTINVNWGSWGSNSWSVTWKFDSATNRYFRFHQNEAHIDAVTRDQLTARNVIIMYTPQALANDGTSRIVVDAIGTGKALIFRDGTVIEGQWSKDTFTDAYTFEDAQSNAIPLNRGNSWLMVVSLDSEVTY</sequence>
<dbReference type="InterPro" id="IPR021416">
    <property type="entry name" value="DUF3048_N"/>
</dbReference>
<dbReference type="AlphaFoldDB" id="A0A2H0BH47"/>
<keyword evidence="1" id="KW-0812">Transmembrane</keyword>
<feature type="domain" description="DUF3048" evidence="3">
    <location>
        <begin position="281"/>
        <end position="385"/>
    </location>
</feature>
<accession>A0A2H0BH47</accession>
<reference evidence="4 5" key="1">
    <citation type="submission" date="2017-09" db="EMBL/GenBank/DDBJ databases">
        <title>Depth-based differentiation of microbial function through sediment-hosted aquifers and enrichment of novel symbionts in the deep terrestrial subsurface.</title>
        <authorList>
            <person name="Probst A.J."/>
            <person name="Ladd B."/>
            <person name="Jarett J.K."/>
            <person name="Geller-Mcgrath D.E."/>
            <person name="Sieber C.M."/>
            <person name="Emerson J.B."/>
            <person name="Anantharaman K."/>
            <person name="Thomas B.C."/>
            <person name="Malmstrom R."/>
            <person name="Stieglmeier M."/>
            <person name="Klingl A."/>
            <person name="Woyke T."/>
            <person name="Ryan C.M."/>
            <person name="Banfield J.F."/>
        </authorList>
    </citation>
    <scope>NUCLEOTIDE SEQUENCE [LARGE SCALE GENOMIC DNA]</scope>
    <source>
        <strain evidence="4">CG22_combo_CG10-13_8_21_14_all_39_12</strain>
    </source>
</reference>
<feature type="domain" description="DUF3048" evidence="2">
    <location>
        <begin position="96"/>
        <end position="244"/>
    </location>
</feature>
<evidence type="ECO:0008006" key="6">
    <source>
        <dbReference type="Google" id="ProtNLM"/>
    </source>
</evidence>
<dbReference type="EMBL" id="PCSU01000062">
    <property type="protein sequence ID" value="PIP56328.1"/>
    <property type="molecule type" value="Genomic_DNA"/>
</dbReference>
<name>A0A2H0BH47_UNCKA</name>
<evidence type="ECO:0000313" key="4">
    <source>
        <dbReference type="EMBL" id="PIP56328.1"/>
    </source>
</evidence>
<dbReference type="InterPro" id="IPR035328">
    <property type="entry name" value="DUF3048_C"/>
</dbReference>
<evidence type="ECO:0000259" key="3">
    <source>
        <dbReference type="Pfam" id="PF17479"/>
    </source>
</evidence>
<keyword evidence="1" id="KW-0472">Membrane</keyword>
<dbReference type="Proteomes" id="UP000228495">
    <property type="component" value="Unassembled WGS sequence"/>
</dbReference>
<dbReference type="SUPFAM" id="SSF159774">
    <property type="entry name" value="YerB-like"/>
    <property type="match status" value="1"/>
</dbReference>
<comment type="caution">
    <text evidence="4">The sequence shown here is derived from an EMBL/GenBank/DDBJ whole genome shotgun (WGS) entry which is preliminary data.</text>
</comment>
<protein>
    <recommendedName>
        <fullName evidence="6">DUF3048 domain-containing protein</fullName>
    </recommendedName>
</protein>
<dbReference type="Pfam" id="PF17479">
    <property type="entry name" value="DUF3048_C"/>
    <property type="match status" value="1"/>
</dbReference>
<proteinExistence type="predicted"/>